<organism evidence="1 2">
    <name type="scientific">Desulforamulus reducens (strain ATCC BAA-1160 / DSM 100696 / MI-1)</name>
    <name type="common">Desulfotomaculum reducens</name>
    <dbReference type="NCBI Taxonomy" id="349161"/>
    <lineage>
        <taxon>Bacteria</taxon>
        <taxon>Bacillati</taxon>
        <taxon>Bacillota</taxon>
        <taxon>Clostridia</taxon>
        <taxon>Eubacteriales</taxon>
        <taxon>Peptococcaceae</taxon>
        <taxon>Desulforamulus</taxon>
    </lineage>
</organism>
<name>A4J2P7_DESRM</name>
<dbReference type="HOGENOM" id="CLU_1822285_0_0_9"/>
<dbReference type="Proteomes" id="UP000001556">
    <property type="component" value="Chromosome"/>
</dbReference>
<dbReference type="EMBL" id="CP000612">
    <property type="protein sequence ID" value="ABO49350.1"/>
    <property type="molecule type" value="Genomic_DNA"/>
</dbReference>
<sequence>MVFLNRKTFALIAVFIFILGGGIGAMIDHYYYITIPQLNAMAEAQRQQEALNKAVRHGKVVEVKQQELTVAVTESGEETEKGKTITVTLTPRTNIQKGDLFLNRDGQVVDITQHLKPGIEVDLLVRGDKAMALYWEPGEEK</sequence>
<evidence type="ECO:0000313" key="1">
    <source>
        <dbReference type="EMBL" id="ABO49350.1"/>
    </source>
</evidence>
<proteinExistence type="predicted"/>
<protein>
    <submittedName>
        <fullName evidence="1">Uncharacterized protein</fullName>
    </submittedName>
</protein>
<reference evidence="1 2" key="1">
    <citation type="submission" date="2007-03" db="EMBL/GenBank/DDBJ databases">
        <title>Complete sequence of Desulfotomaculum reducens MI-1.</title>
        <authorList>
            <consortium name="US DOE Joint Genome Institute"/>
            <person name="Copeland A."/>
            <person name="Lucas S."/>
            <person name="Lapidus A."/>
            <person name="Barry K."/>
            <person name="Detter J.C."/>
            <person name="Glavina del Rio T."/>
            <person name="Hammon N."/>
            <person name="Israni S."/>
            <person name="Dalin E."/>
            <person name="Tice H."/>
            <person name="Pitluck S."/>
            <person name="Sims D."/>
            <person name="Brettin T."/>
            <person name="Bruce D."/>
            <person name="Han C."/>
            <person name="Tapia R."/>
            <person name="Schmutz J."/>
            <person name="Larimer F."/>
            <person name="Land M."/>
            <person name="Hauser L."/>
            <person name="Kyrpides N."/>
            <person name="Kim E."/>
            <person name="Tebo B.M."/>
            <person name="Richardson P."/>
        </authorList>
    </citation>
    <scope>NUCLEOTIDE SEQUENCE [LARGE SCALE GENOMIC DNA]</scope>
    <source>
        <strain evidence="1 2">MI-1</strain>
    </source>
</reference>
<dbReference type="KEGG" id="drm:Dred_0812"/>
<evidence type="ECO:0000313" key="2">
    <source>
        <dbReference type="Proteomes" id="UP000001556"/>
    </source>
</evidence>
<dbReference type="AlphaFoldDB" id="A4J2P7"/>
<gene>
    <name evidence="1" type="ordered locus">Dred_0812</name>
</gene>
<accession>A4J2P7</accession>
<dbReference type="eggNOG" id="ENOG5033IJE">
    <property type="taxonomic scope" value="Bacteria"/>
</dbReference>
<keyword evidence="2" id="KW-1185">Reference proteome</keyword>
<dbReference type="STRING" id="349161.Dred_0812"/>